<keyword evidence="9" id="KW-0175">Coiled coil</keyword>
<dbReference type="GO" id="GO:0000105">
    <property type="term" value="P:L-histidine biosynthetic process"/>
    <property type="evidence" value="ECO:0007669"/>
    <property type="project" value="UniProtKB-UniRule"/>
</dbReference>
<evidence type="ECO:0000256" key="7">
    <source>
        <dbReference type="ARBA" id="ARBA00049158"/>
    </source>
</evidence>
<feature type="domain" description="PHP" evidence="10">
    <location>
        <begin position="5"/>
        <end position="188"/>
    </location>
</feature>
<dbReference type="AlphaFoldDB" id="A0A927YMB2"/>
<comment type="pathway">
    <text evidence="1 8">Amino-acid biosynthesis; L-histidine biosynthesis; L-histidine from 5-phospho-alpha-D-ribose 1-diphosphate: step 8/9.</text>
</comment>
<keyword evidence="5 8" id="KW-0378">Hydrolase</keyword>
<dbReference type="InterPro" id="IPR016195">
    <property type="entry name" value="Pol/histidinol_Pase-like"/>
</dbReference>
<proteinExistence type="inferred from homology"/>
<evidence type="ECO:0000256" key="1">
    <source>
        <dbReference type="ARBA" id="ARBA00004970"/>
    </source>
</evidence>
<organism evidence="11 12">
    <name type="scientific">Pseudobutyrivibrio ruminis</name>
    <dbReference type="NCBI Taxonomy" id="46206"/>
    <lineage>
        <taxon>Bacteria</taxon>
        <taxon>Bacillati</taxon>
        <taxon>Bacillota</taxon>
        <taxon>Clostridia</taxon>
        <taxon>Lachnospirales</taxon>
        <taxon>Lachnospiraceae</taxon>
        <taxon>Pseudobutyrivibrio</taxon>
    </lineage>
</organism>
<dbReference type="Pfam" id="PF02811">
    <property type="entry name" value="PHP"/>
    <property type="match status" value="1"/>
</dbReference>
<feature type="coiled-coil region" evidence="9">
    <location>
        <begin position="52"/>
        <end position="79"/>
    </location>
</feature>
<evidence type="ECO:0000313" key="12">
    <source>
        <dbReference type="Proteomes" id="UP000766246"/>
    </source>
</evidence>
<dbReference type="NCBIfam" id="TIGR01856">
    <property type="entry name" value="hisJ_fam"/>
    <property type="match status" value="1"/>
</dbReference>
<accession>A0A927YMB2</accession>
<evidence type="ECO:0000256" key="5">
    <source>
        <dbReference type="ARBA" id="ARBA00022801"/>
    </source>
</evidence>
<gene>
    <name evidence="11" type="ORF">E7272_12160</name>
</gene>
<dbReference type="CDD" id="cd12110">
    <property type="entry name" value="PHP_HisPPase_Hisj_like"/>
    <property type="match status" value="1"/>
</dbReference>
<keyword evidence="4 8" id="KW-0028">Amino-acid biosynthesis</keyword>
<evidence type="ECO:0000313" key="11">
    <source>
        <dbReference type="EMBL" id="MBE5920580.1"/>
    </source>
</evidence>
<evidence type="ECO:0000256" key="8">
    <source>
        <dbReference type="RuleBase" id="RU366003"/>
    </source>
</evidence>
<keyword evidence="6 8" id="KW-0368">Histidine biosynthesis</keyword>
<dbReference type="GO" id="GO:0005737">
    <property type="term" value="C:cytoplasm"/>
    <property type="evidence" value="ECO:0007669"/>
    <property type="project" value="TreeGrafter"/>
</dbReference>
<dbReference type="EMBL" id="SVER01000038">
    <property type="protein sequence ID" value="MBE5920580.1"/>
    <property type="molecule type" value="Genomic_DNA"/>
</dbReference>
<dbReference type="Proteomes" id="UP000766246">
    <property type="component" value="Unassembled WGS sequence"/>
</dbReference>
<dbReference type="Gene3D" id="3.20.20.140">
    <property type="entry name" value="Metal-dependent hydrolases"/>
    <property type="match status" value="1"/>
</dbReference>
<evidence type="ECO:0000259" key="10">
    <source>
        <dbReference type="Pfam" id="PF02811"/>
    </source>
</evidence>
<dbReference type="PANTHER" id="PTHR21039:SF0">
    <property type="entry name" value="HISTIDINOL-PHOSPHATASE"/>
    <property type="match status" value="1"/>
</dbReference>
<evidence type="ECO:0000256" key="3">
    <source>
        <dbReference type="ARBA" id="ARBA00013085"/>
    </source>
</evidence>
<dbReference type="EC" id="3.1.3.15" evidence="3 8"/>
<dbReference type="PANTHER" id="PTHR21039">
    <property type="entry name" value="HISTIDINOL PHOSPHATASE-RELATED"/>
    <property type="match status" value="1"/>
</dbReference>
<evidence type="ECO:0000256" key="9">
    <source>
        <dbReference type="SAM" id="Coils"/>
    </source>
</evidence>
<protein>
    <recommendedName>
        <fullName evidence="3 8">Histidinol-phosphatase</fullName>
        <shortName evidence="8">HolPase</shortName>
        <ecNumber evidence="3 8">3.1.3.15</ecNumber>
    </recommendedName>
</protein>
<comment type="caution">
    <text evidence="11">The sequence shown here is derived from an EMBL/GenBank/DDBJ whole genome shotgun (WGS) entry which is preliminary data.</text>
</comment>
<dbReference type="SUPFAM" id="SSF89550">
    <property type="entry name" value="PHP domain-like"/>
    <property type="match status" value="1"/>
</dbReference>
<evidence type="ECO:0000256" key="4">
    <source>
        <dbReference type="ARBA" id="ARBA00022605"/>
    </source>
</evidence>
<comment type="similarity">
    <text evidence="2 8">Belongs to the PHP hydrolase family. HisK subfamily.</text>
</comment>
<sequence length="256" mass="29481">MLANYHSHTVRCNHASGTEREYIEAAIAAGFKIYGVSDHVPQPYPDNYESHIRMKMSEVENYTQTLQKLKEEYKNDIQILIGYEVEYTHKYFDKLLKHLRQFPLDYIIQGQHFAPDEITGFYSGAMTDEEQHLIDYAALTIEGMQTGYFSYLAHPDLINYVGDDNVFQMHMRPVIQTAIDMNIPLEVNMLGFATGRNYPCDRFFSLASQMGAKFVIGCDAHAPRDVMQPESLPGFVDFLKRNNIEYGDNVIELRPV</sequence>
<dbReference type="InterPro" id="IPR010140">
    <property type="entry name" value="Histidinol_P_phosphatase_HisJ"/>
</dbReference>
<evidence type="ECO:0000256" key="6">
    <source>
        <dbReference type="ARBA" id="ARBA00023102"/>
    </source>
</evidence>
<dbReference type="GO" id="GO:0004401">
    <property type="term" value="F:histidinol-phosphatase activity"/>
    <property type="evidence" value="ECO:0007669"/>
    <property type="project" value="UniProtKB-UniRule"/>
</dbReference>
<comment type="catalytic activity">
    <reaction evidence="7 8">
        <text>L-histidinol phosphate + H2O = L-histidinol + phosphate</text>
        <dbReference type="Rhea" id="RHEA:14465"/>
        <dbReference type="ChEBI" id="CHEBI:15377"/>
        <dbReference type="ChEBI" id="CHEBI:43474"/>
        <dbReference type="ChEBI" id="CHEBI:57699"/>
        <dbReference type="ChEBI" id="CHEBI:57980"/>
        <dbReference type="EC" id="3.1.3.15"/>
    </reaction>
</comment>
<dbReference type="InterPro" id="IPR004013">
    <property type="entry name" value="PHP_dom"/>
</dbReference>
<name>A0A927YMB2_9FIRM</name>
<evidence type="ECO:0000256" key="2">
    <source>
        <dbReference type="ARBA" id="ARBA00009152"/>
    </source>
</evidence>
<reference evidence="11" key="1">
    <citation type="submission" date="2019-04" db="EMBL/GenBank/DDBJ databases">
        <title>Evolution of Biomass-Degrading Anaerobic Consortia Revealed by Metagenomics.</title>
        <authorList>
            <person name="Peng X."/>
        </authorList>
    </citation>
    <scope>NUCLEOTIDE SEQUENCE</scope>
    <source>
        <strain evidence="11">SIG311</strain>
    </source>
</reference>